<sequence length="252" mass="26477">MNPIRSAWAGAALLALAACASTEPTAPADPPPPAVSPEMAAMYGAMDDNGHHIPAVDPKLLTGDKARQVVDYWSDEKPGTIIVDPHARYLYQVRPGNQAMRYAVAVGAAGYGFTGEAHIPYQRDWPSWKPTDNMVATQPELYGPVEQGLEGGIDNPMGARALYLHNGRGDTYYRIHGTMDPASIGQATSAGCIRLFNQDIIHLAGQTGSMTKVVVLSEAESGKGTVPPGQPLPQPAPPDALAAGPVQTGGTT</sequence>
<evidence type="ECO:0000256" key="3">
    <source>
        <dbReference type="ARBA" id="ARBA00022676"/>
    </source>
</evidence>
<feature type="active site" description="Nucleophile" evidence="9">
    <location>
        <position position="192"/>
    </location>
</feature>
<feature type="signal peptide" evidence="11">
    <location>
        <begin position="1"/>
        <end position="20"/>
    </location>
</feature>
<dbReference type="GO" id="GO:0018104">
    <property type="term" value="P:peptidoglycan-protein cross-linking"/>
    <property type="evidence" value="ECO:0007669"/>
    <property type="project" value="TreeGrafter"/>
</dbReference>
<evidence type="ECO:0000256" key="11">
    <source>
        <dbReference type="SAM" id="SignalP"/>
    </source>
</evidence>
<evidence type="ECO:0000256" key="10">
    <source>
        <dbReference type="SAM" id="MobiDB-lite"/>
    </source>
</evidence>
<feature type="active site" description="Proton donor/acceptor" evidence="9">
    <location>
        <position position="176"/>
    </location>
</feature>
<evidence type="ECO:0000256" key="5">
    <source>
        <dbReference type="ARBA" id="ARBA00022801"/>
    </source>
</evidence>
<evidence type="ECO:0000256" key="7">
    <source>
        <dbReference type="ARBA" id="ARBA00022984"/>
    </source>
</evidence>
<name>A0AAQ0HG22_PARVE</name>
<evidence type="ECO:0000256" key="2">
    <source>
        <dbReference type="ARBA" id="ARBA00005992"/>
    </source>
</evidence>
<evidence type="ECO:0000256" key="8">
    <source>
        <dbReference type="ARBA" id="ARBA00023316"/>
    </source>
</evidence>
<comment type="pathway">
    <text evidence="1 9">Cell wall biogenesis; peptidoglycan biosynthesis.</text>
</comment>
<dbReference type="PROSITE" id="PS52029">
    <property type="entry name" value="LD_TPASE"/>
    <property type="match status" value="1"/>
</dbReference>
<dbReference type="SUPFAM" id="SSF141523">
    <property type="entry name" value="L,D-transpeptidase catalytic domain-like"/>
    <property type="match status" value="1"/>
</dbReference>
<dbReference type="InterPro" id="IPR038063">
    <property type="entry name" value="Transpep_catalytic_dom"/>
</dbReference>
<keyword evidence="6 9" id="KW-0133">Cell shape</keyword>
<dbReference type="CDD" id="cd16913">
    <property type="entry name" value="YkuD_like"/>
    <property type="match status" value="1"/>
</dbReference>
<evidence type="ECO:0000256" key="6">
    <source>
        <dbReference type="ARBA" id="ARBA00022960"/>
    </source>
</evidence>
<keyword evidence="3" id="KW-0328">Glycosyltransferase</keyword>
<dbReference type="PANTHER" id="PTHR30582:SF24">
    <property type="entry name" value="L,D-TRANSPEPTIDASE ERFK_SRFK-RELATED"/>
    <property type="match status" value="1"/>
</dbReference>
<comment type="similarity">
    <text evidence="2">Belongs to the YkuD family.</text>
</comment>
<dbReference type="AlphaFoldDB" id="A0AAQ0HG22"/>
<evidence type="ECO:0000256" key="1">
    <source>
        <dbReference type="ARBA" id="ARBA00004752"/>
    </source>
</evidence>
<reference evidence="13 14" key="1">
    <citation type="submission" date="2018-08" db="EMBL/GenBank/DDBJ databases">
        <title>Genomic Encyclopedia of Archaeal and Bacterial Type Strains, Phase II (KMG-II): from individual species to whole genera.</title>
        <authorList>
            <person name="Goeker M."/>
        </authorList>
    </citation>
    <scope>NUCLEOTIDE SEQUENCE [LARGE SCALE GENOMIC DNA]</scope>
    <source>
        <strain evidence="13 14">DSM 582</strain>
    </source>
</reference>
<dbReference type="Pfam" id="PF03734">
    <property type="entry name" value="YkuD"/>
    <property type="match status" value="1"/>
</dbReference>
<keyword evidence="4" id="KW-0808">Transferase</keyword>
<dbReference type="PANTHER" id="PTHR30582">
    <property type="entry name" value="L,D-TRANSPEPTIDASE"/>
    <property type="match status" value="1"/>
</dbReference>
<evidence type="ECO:0000313" key="13">
    <source>
        <dbReference type="EMBL" id="REG43926.1"/>
    </source>
</evidence>
<feature type="compositionally biased region" description="Pro residues" evidence="10">
    <location>
        <begin position="228"/>
        <end position="238"/>
    </location>
</feature>
<keyword evidence="7 9" id="KW-0573">Peptidoglycan synthesis</keyword>
<feature type="region of interest" description="Disordered" evidence="10">
    <location>
        <begin position="221"/>
        <end position="252"/>
    </location>
</feature>
<feature type="domain" description="L,D-TPase catalytic" evidence="12">
    <location>
        <begin position="79"/>
        <end position="216"/>
    </location>
</feature>
<dbReference type="GO" id="GO:0071972">
    <property type="term" value="F:peptidoglycan L,D-transpeptidase activity"/>
    <property type="evidence" value="ECO:0007669"/>
    <property type="project" value="TreeGrafter"/>
</dbReference>
<dbReference type="GO" id="GO:0008360">
    <property type="term" value="P:regulation of cell shape"/>
    <property type="evidence" value="ECO:0007669"/>
    <property type="project" value="UniProtKB-UniRule"/>
</dbReference>
<evidence type="ECO:0000256" key="9">
    <source>
        <dbReference type="PROSITE-ProRule" id="PRU01373"/>
    </source>
</evidence>
<keyword evidence="13" id="KW-0449">Lipoprotein</keyword>
<dbReference type="PROSITE" id="PS51257">
    <property type="entry name" value="PROKAR_LIPOPROTEIN"/>
    <property type="match status" value="1"/>
</dbReference>
<dbReference type="GO" id="GO:0005576">
    <property type="term" value="C:extracellular region"/>
    <property type="evidence" value="ECO:0007669"/>
    <property type="project" value="TreeGrafter"/>
</dbReference>
<dbReference type="InterPro" id="IPR005490">
    <property type="entry name" value="LD_TPept_cat_dom"/>
</dbReference>
<accession>A0AAQ0HG22</accession>
<keyword evidence="8 9" id="KW-0961">Cell wall biogenesis/degradation</keyword>
<organism evidence="13 14">
    <name type="scientific">Paracoccus versutus</name>
    <name type="common">Thiobacillus versutus</name>
    <dbReference type="NCBI Taxonomy" id="34007"/>
    <lineage>
        <taxon>Bacteria</taxon>
        <taxon>Pseudomonadati</taxon>
        <taxon>Pseudomonadota</taxon>
        <taxon>Alphaproteobacteria</taxon>
        <taxon>Rhodobacterales</taxon>
        <taxon>Paracoccaceae</taxon>
        <taxon>Paracoccus</taxon>
    </lineage>
</organism>
<dbReference type="Proteomes" id="UP000256794">
    <property type="component" value="Unassembled WGS sequence"/>
</dbReference>
<evidence type="ECO:0000313" key="14">
    <source>
        <dbReference type="Proteomes" id="UP000256794"/>
    </source>
</evidence>
<keyword evidence="14" id="KW-1185">Reference proteome</keyword>
<gene>
    <name evidence="13" type="ORF">ATH84_102480</name>
</gene>
<dbReference type="GO" id="GO:0071555">
    <property type="term" value="P:cell wall organization"/>
    <property type="evidence" value="ECO:0007669"/>
    <property type="project" value="UniProtKB-UniRule"/>
</dbReference>
<comment type="caution">
    <text evidence="13">The sequence shown here is derived from an EMBL/GenBank/DDBJ whole genome shotgun (WGS) entry which is preliminary data.</text>
</comment>
<proteinExistence type="inferred from homology"/>
<keyword evidence="11" id="KW-0732">Signal</keyword>
<dbReference type="Gene3D" id="2.40.440.10">
    <property type="entry name" value="L,D-transpeptidase catalytic domain-like"/>
    <property type="match status" value="1"/>
</dbReference>
<feature type="chain" id="PRO_5042949844" evidence="11">
    <location>
        <begin position="21"/>
        <end position="252"/>
    </location>
</feature>
<evidence type="ECO:0000256" key="4">
    <source>
        <dbReference type="ARBA" id="ARBA00022679"/>
    </source>
</evidence>
<evidence type="ECO:0000259" key="12">
    <source>
        <dbReference type="PROSITE" id="PS52029"/>
    </source>
</evidence>
<dbReference type="InterPro" id="IPR050979">
    <property type="entry name" value="LD-transpeptidase"/>
</dbReference>
<dbReference type="EMBL" id="QUMX01000024">
    <property type="protein sequence ID" value="REG43926.1"/>
    <property type="molecule type" value="Genomic_DNA"/>
</dbReference>
<keyword evidence="5" id="KW-0378">Hydrolase</keyword>
<dbReference type="GO" id="GO:0016757">
    <property type="term" value="F:glycosyltransferase activity"/>
    <property type="evidence" value="ECO:0007669"/>
    <property type="project" value="UniProtKB-KW"/>
</dbReference>
<protein>
    <submittedName>
        <fullName evidence="13">Lipoprotein-anchoring transpeptidase ErfK/SrfK</fullName>
    </submittedName>
</protein>